<dbReference type="GO" id="GO:0055075">
    <property type="term" value="P:potassium ion homeostasis"/>
    <property type="evidence" value="ECO:0007669"/>
    <property type="project" value="TreeGrafter"/>
</dbReference>
<reference evidence="8" key="1">
    <citation type="journal article" date="2023" name="Mol. Biol. Evol.">
        <title>Third-Generation Sequencing Reveals the Adaptive Role of the Epigenome in Three Deep-Sea Polychaetes.</title>
        <authorList>
            <person name="Perez M."/>
            <person name="Aroh O."/>
            <person name="Sun Y."/>
            <person name="Lan Y."/>
            <person name="Juniper S.K."/>
            <person name="Young C.R."/>
            <person name="Angers B."/>
            <person name="Qian P.Y."/>
        </authorList>
    </citation>
    <scope>NUCLEOTIDE SEQUENCE</scope>
    <source>
        <strain evidence="8">R07B-5</strain>
    </source>
</reference>
<comment type="caution">
    <text evidence="8">The sequence shown here is derived from an EMBL/GenBank/DDBJ whole genome shotgun (WGS) entry which is preliminary data.</text>
</comment>
<dbReference type="GO" id="GO:1990573">
    <property type="term" value="P:potassium ion import across plasma membrane"/>
    <property type="evidence" value="ECO:0007669"/>
    <property type="project" value="TreeGrafter"/>
</dbReference>
<proteinExistence type="predicted"/>
<feature type="non-terminal residue" evidence="8">
    <location>
        <position position="111"/>
    </location>
</feature>
<organism evidence="8 9">
    <name type="scientific">Ridgeia piscesae</name>
    <name type="common">Tubeworm</name>
    <dbReference type="NCBI Taxonomy" id="27915"/>
    <lineage>
        <taxon>Eukaryota</taxon>
        <taxon>Metazoa</taxon>
        <taxon>Spiralia</taxon>
        <taxon>Lophotrochozoa</taxon>
        <taxon>Annelida</taxon>
        <taxon>Polychaeta</taxon>
        <taxon>Sedentaria</taxon>
        <taxon>Canalipalpata</taxon>
        <taxon>Sabellida</taxon>
        <taxon>Siboglinidae</taxon>
        <taxon>Ridgeia</taxon>
    </lineage>
</organism>
<dbReference type="GO" id="GO:0055078">
    <property type="term" value="P:sodium ion homeostasis"/>
    <property type="evidence" value="ECO:0007669"/>
    <property type="project" value="TreeGrafter"/>
</dbReference>
<name>A0AAD9N8G9_RIDPI</name>
<accession>A0AAD9N8G9</accession>
<evidence type="ECO:0000256" key="6">
    <source>
        <dbReference type="SAM" id="Phobius"/>
    </source>
</evidence>
<dbReference type="Proteomes" id="UP001209878">
    <property type="component" value="Unassembled WGS sequence"/>
</dbReference>
<gene>
    <name evidence="8" type="ORF">NP493_1612g00003</name>
</gene>
<evidence type="ECO:0000256" key="4">
    <source>
        <dbReference type="ARBA" id="ARBA00023136"/>
    </source>
</evidence>
<dbReference type="PANTHER" id="PTHR11827">
    <property type="entry name" value="SOLUTE CARRIER FAMILY 12, CATION COTRANSPORTERS"/>
    <property type="match status" value="1"/>
</dbReference>
<evidence type="ECO:0000256" key="5">
    <source>
        <dbReference type="SAM" id="MobiDB-lite"/>
    </source>
</evidence>
<dbReference type="Pfam" id="PF00324">
    <property type="entry name" value="AA_permease"/>
    <property type="match status" value="1"/>
</dbReference>
<evidence type="ECO:0000313" key="8">
    <source>
        <dbReference type="EMBL" id="KAK2161002.1"/>
    </source>
</evidence>
<protein>
    <recommendedName>
        <fullName evidence="7">Amino acid permease/ SLC12A domain-containing protein</fullName>
    </recommendedName>
</protein>
<dbReference type="InterPro" id="IPR004842">
    <property type="entry name" value="SLC12A_fam"/>
</dbReference>
<feature type="transmembrane region" description="Helical" evidence="6">
    <location>
        <begin position="66"/>
        <end position="88"/>
    </location>
</feature>
<keyword evidence="2 6" id="KW-0812">Transmembrane</keyword>
<comment type="subcellular location">
    <subcellularLocation>
        <location evidence="1">Membrane</location>
        <topology evidence="1">Multi-pass membrane protein</topology>
    </subcellularLocation>
</comment>
<dbReference type="AlphaFoldDB" id="A0AAD9N8G9"/>
<feature type="domain" description="Amino acid permease/ SLC12A" evidence="7">
    <location>
        <begin position="40"/>
        <end position="100"/>
    </location>
</feature>
<dbReference type="Gene3D" id="1.20.1740.10">
    <property type="entry name" value="Amino acid/polyamine transporter I"/>
    <property type="match status" value="1"/>
</dbReference>
<sequence length="111" mass="11804">EEQEQLVEAANNGGTQSNDDGVTIDPLKTPQAVKFGWIKGVLVRCLLNIYGVMLFLRLSWVVGQAGIALTSLVILLSAIVTMITALSMSAICTNGQVKGGEWSDRVVGGKK</sequence>
<evidence type="ECO:0000256" key="3">
    <source>
        <dbReference type="ARBA" id="ARBA00022989"/>
    </source>
</evidence>
<dbReference type="GO" id="GO:0008511">
    <property type="term" value="F:sodium:potassium:chloride symporter activity"/>
    <property type="evidence" value="ECO:0007669"/>
    <property type="project" value="TreeGrafter"/>
</dbReference>
<keyword evidence="4 6" id="KW-0472">Membrane</keyword>
<dbReference type="InterPro" id="IPR004841">
    <property type="entry name" value="AA-permease/SLC12A_dom"/>
</dbReference>
<evidence type="ECO:0000256" key="1">
    <source>
        <dbReference type="ARBA" id="ARBA00004141"/>
    </source>
</evidence>
<keyword evidence="9" id="KW-1185">Reference proteome</keyword>
<dbReference type="GO" id="GO:0016020">
    <property type="term" value="C:membrane"/>
    <property type="evidence" value="ECO:0007669"/>
    <property type="project" value="UniProtKB-SubCell"/>
</dbReference>
<dbReference type="GO" id="GO:0006884">
    <property type="term" value="P:cell volume homeostasis"/>
    <property type="evidence" value="ECO:0007669"/>
    <property type="project" value="TreeGrafter"/>
</dbReference>
<feature type="region of interest" description="Disordered" evidence="5">
    <location>
        <begin position="1"/>
        <end position="22"/>
    </location>
</feature>
<evidence type="ECO:0000313" key="9">
    <source>
        <dbReference type="Proteomes" id="UP001209878"/>
    </source>
</evidence>
<dbReference type="EMBL" id="JAODUO010001610">
    <property type="protein sequence ID" value="KAK2161002.1"/>
    <property type="molecule type" value="Genomic_DNA"/>
</dbReference>
<evidence type="ECO:0000259" key="7">
    <source>
        <dbReference type="Pfam" id="PF00324"/>
    </source>
</evidence>
<feature type="transmembrane region" description="Helical" evidence="6">
    <location>
        <begin position="41"/>
        <end position="60"/>
    </location>
</feature>
<evidence type="ECO:0000256" key="2">
    <source>
        <dbReference type="ARBA" id="ARBA00022692"/>
    </source>
</evidence>
<dbReference type="PANTHER" id="PTHR11827:SF103">
    <property type="entry name" value="SODIUM CHLORIDE COTRANSPORTER 69, ISOFORM E"/>
    <property type="match status" value="1"/>
</dbReference>
<dbReference type="GO" id="GO:0055064">
    <property type="term" value="P:chloride ion homeostasis"/>
    <property type="evidence" value="ECO:0007669"/>
    <property type="project" value="TreeGrafter"/>
</dbReference>
<keyword evidence="3 6" id="KW-1133">Transmembrane helix</keyword>